<dbReference type="AlphaFoldDB" id="A0A0A5I474"/>
<dbReference type="eggNOG" id="ENOG5031E8U">
    <property type="taxonomic scope" value="Bacteria"/>
</dbReference>
<evidence type="ECO:0000313" key="11">
    <source>
        <dbReference type="Proteomes" id="UP000030403"/>
    </source>
</evidence>
<evidence type="ECO:0000256" key="3">
    <source>
        <dbReference type="ARBA" id="ARBA00023044"/>
    </source>
</evidence>
<keyword evidence="3" id="KW-0588">Pheromone</keyword>
<dbReference type="EMBL" id="AVPF01000006">
    <property type="protein sequence ID" value="KGX90627.1"/>
    <property type="molecule type" value="Genomic_DNA"/>
</dbReference>
<evidence type="ECO:0000256" key="8">
    <source>
        <dbReference type="ARBA" id="ARBA00029545"/>
    </source>
</evidence>
<name>A0A0A5I474_9BACI</name>
<dbReference type="OrthoDB" id="2691991at2"/>
<dbReference type="GO" id="GO:0030420">
    <property type="term" value="P:establishment of competence for transformation"/>
    <property type="evidence" value="ECO:0007669"/>
    <property type="project" value="UniProtKB-KW"/>
</dbReference>
<proteinExistence type="predicted"/>
<evidence type="ECO:0000256" key="6">
    <source>
        <dbReference type="ARBA" id="ARBA00023289"/>
    </source>
</evidence>
<dbReference type="GO" id="GO:0005576">
    <property type="term" value="C:extracellular region"/>
    <property type="evidence" value="ECO:0007669"/>
    <property type="project" value="UniProtKB-SubCell"/>
</dbReference>
<dbReference type="Proteomes" id="UP000030403">
    <property type="component" value="Unassembled WGS sequence"/>
</dbReference>
<evidence type="ECO:0000256" key="2">
    <source>
        <dbReference type="ARBA" id="ARBA00022525"/>
    </source>
</evidence>
<evidence type="ECO:0000256" key="1">
    <source>
        <dbReference type="ARBA" id="ARBA00004613"/>
    </source>
</evidence>
<comment type="caution">
    <text evidence="10">The sequence shown here is derived from an EMBL/GenBank/DDBJ whole genome shotgun (WGS) entry which is preliminary data.</text>
</comment>
<protein>
    <recommendedName>
        <fullName evidence="8">ComX pheromone</fullName>
    </recommendedName>
    <alternativeName>
        <fullName evidence="9">Competence pheromone</fullName>
    </alternativeName>
</protein>
<keyword evidence="4" id="KW-0178">Competence</keyword>
<accession>A0A0A5I474</accession>
<evidence type="ECO:0000313" key="10">
    <source>
        <dbReference type="EMBL" id="KGX90627.1"/>
    </source>
</evidence>
<comment type="subcellular location">
    <subcellularLocation>
        <location evidence="1">Secreted</location>
    </subcellularLocation>
</comment>
<dbReference type="Pfam" id="PF05952">
    <property type="entry name" value="ComX"/>
    <property type="match status" value="1"/>
</dbReference>
<sequence>MLQTVVEKLVESPDLLKQVREGNASLAGISETEKAAILDVFDENSQENTVLGICYWK</sequence>
<keyword evidence="2" id="KW-0964">Secreted</keyword>
<keyword evidence="11" id="KW-1185">Reference proteome</keyword>
<dbReference type="GO" id="GO:0005186">
    <property type="term" value="F:pheromone activity"/>
    <property type="evidence" value="ECO:0007669"/>
    <property type="project" value="UniProtKB-KW"/>
</dbReference>
<dbReference type="STRING" id="1385511.GCA_000425225_01521"/>
<comment type="subunit">
    <text evidence="7">Interacts directly with the sensor histidine kinase ComP and stimulates its activity.</text>
</comment>
<evidence type="ECO:0000256" key="4">
    <source>
        <dbReference type="ARBA" id="ARBA00023287"/>
    </source>
</evidence>
<evidence type="ECO:0000256" key="9">
    <source>
        <dbReference type="ARBA" id="ARBA00030321"/>
    </source>
</evidence>
<keyword evidence="6" id="KW-0636">Prenylation</keyword>
<reference evidence="10 11" key="1">
    <citation type="submission" date="2013-08" db="EMBL/GenBank/DDBJ databases">
        <authorList>
            <person name="Huang J."/>
            <person name="Wang G."/>
        </authorList>
    </citation>
    <scope>NUCLEOTIDE SEQUENCE [LARGE SCALE GENOMIC DNA]</scope>
    <source>
        <strain evidence="10 11">BH030004</strain>
    </source>
</reference>
<gene>
    <name evidence="10" type="ORF">N783_19915</name>
</gene>
<evidence type="ECO:0000256" key="5">
    <source>
        <dbReference type="ARBA" id="ARBA00023288"/>
    </source>
</evidence>
<keyword evidence="5" id="KW-0449">Lipoprotein</keyword>
<dbReference type="RefSeq" id="WP_154657418.1">
    <property type="nucleotide sequence ID" value="NZ_AVPF01000006.1"/>
</dbReference>
<organism evidence="10 11">
    <name type="scientific">Pontibacillus marinus BH030004 = DSM 16465</name>
    <dbReference type="NCBI Taxonomy" id="1385511"/>
    <lineage>
        <taxon>Bacteria</taxon>
        <taxon>Bacillati</taxon>
        <taxon>Bacillota</taxon>
        <taxon>Bacilli</taxon>
        <taxon>Bacillales</taxon>
        <taxon>Bacillaceae</taxon>
        <taxon>Pontibacillus</taxon>
    </lineage>
</organism>
<evidence type="ECO:0000256" key="7">
    <source>
        <dbReference type="ARBA" id="ARBA00029483"/>
    </source>
</evidence>
<dbReference type="InterPro" id="IPR009233">
    <property type="entry name" value="Competence_ComX_Bacillus"/>
</dbReference>